<keyword evidence="1" id="KW-0614">Plasmid</keyword>
<evidence type="ECO:0000313" key="1">
    <source>
        <dbReference type="EMBL" id="ASN83353.1"/>
    </source>
</evidence>
<dbReference type="AlphaFoldDB" id="A0A221T390"/>
<dbReference type="Proteomes" id="UP000259030">
    <property type="component" value="Plasmid pDFI3"/>
</dbReference>
<geneLocation type="plasmid" evidence="2">
    <name>pdfi3</name>
</geneLocation>
<keyword evidence="2" id="KW-1185">Reference proteome</keyword>
<dbReference type="KEGG" id="dfc:DFI_19335"/>
<name>A0A221T390_9DEIO</name>
<dbReference type="EMBL" id="CP021084">
    <property type="protein sequence ID" value="ASN83353.1"/>
    <property type="molecule type" value="Genomic_DNA"/>
</dbReference>
<proteinExistence type="predicted"/>
<organism evidence="1 2">
    <name type="scientific">Deinococcus ficus</name>
    <dbReference type="NCBI Taxonomy" id="317577"/>
    <lineage>
        <taxon>Bacteria</taxon>
        <taxon>Thermotogati</taxon>
        <taxon>Deinococcota</taxon>
        <taxon>Deinococci</taxon>
        <taxon>Deinococcales</taxon>
        <taxon>Deinococcaceae</taxon>
        <taxon>Deinococcus</taxon>
    </lineage>
</organism>
<evidence type="ECO:0000313" key="2">
    <source>
        <dbReference type="Proteomes" id="UP000259030"/>
    </source>
</evidence>
<protein>
    <submittedName>
        <fullName evidence="1">Uncharacterized protein</fullName>
    </submittedName>
</protein>
<reference evidence="1 2" key="1">
    <citation type="submission" date="2017-05" db="EMBL/GenBank/DDBJ databases">
        <title>The complete genome sequence of Deinococcus ficus isolated from the rhizosphere of the Ficus religiosa L. in Taiwan.</title>
        <authorList>
            <person name="Wu K.-M."/>
            <person name="Liao T.-L."/>
            <person name="Liu Y.-M."/>
            <person name="Young C.-C."/>
            <person name="Tsai S.-F."/>
        </authorList>
    </citation>
    <scope>NUCLEOTIDE SEQUENCE [LARGE SCALE GENOMIC DNA]</scope>
    <source>
        <strain evidence="1 2">CC-FR2-10</strain>
        <plasmid evidence="2">pdfi3</plasmid>
    </source>
</reference>
<gene>
    <name evidence="1" type="ORF">DFI_19335</name>
</gene>
<sequence>MPPMTPHFRAGDTVRLAHPGDTQAEFDAIGTVQEDSHPRTRQTRVSWHATPEFSQWLDTRDLQRTSPGGVPALLAAMIRTEQATRARRS</sequence>
<accession>A0A221T390</accession>